<proteinExistence type="predicted"/>
<reference evidence="1" key="1">
    <citation type="submission" date="2019-08" db="EMBL/GenBank/DDBJ databases">
        <authorList>
            <person name="Kucharzyk K."/>
            <person name="Murdoch R.W."/>
            <person name="Higgins S."/>
            <person name="Loffler F."/>
        </authorList>
    </citation>
    <scope>NUCLEOTIDE SEQUENCE</scope>
</reference>
<accession>A0A645IPW0</accession>
<organism evidence="1">
    <name type="scientific">bioreactor metagenome</name>
    <dbReference type="NCBI Taxonomy" id="1076179"/>
    <lineage>
        <taxon>unclassified sequences</taxon>
        <taxon>metagenomes</taxon>
        <taxon>ecological metagenomes</taxon>
    </lineage>
</organism>
<dbReference type="EMBL" id="VSSQ01118574">
    <property type="protein sequence ID" value="MPN52449.1"/>
    <property type="molecule type" value="Genomic_DNA"/>
</dbReference>
<gene>
    <name evidence="1" type="ORF">SDC9_200111</name>
</gene>
<sequence length="65" mass="7239">MHAVTFGLESGKRCGLAPTGMPMVHGTECALFYALLNIIHAGLRYATDDAGRVQPRDRFRCRELF</sequence>
<name>A0A645IPW0_9ZZZZ</name>
<protein>
    <submittedName>
        <fullName evidence="1">Uncharacterized protein</fullName>
    </submittedName>
</protein>
<evidence type="ECO:0000313" key="1">
    <source>
        <dbReference type="EMBL" id="MPN52449.1"/>
    </source>
</evidence>
<comment type="caution">
    <text evidence="1">The sequence shown here is derived from an EMBL/GenBank/DDBJ whole genome shotgun (WGS) entry which is preliminary data.</text>
</comment>
<dbReference type="AlphaFoldDB" id="A0A645IPW0"/>